<evidence type="ECO:0000313" key="1">
    <source>
        <dbReference type="EMBL" id="KAK9090740.1"/>
    </source>
</evidence>
<accession>A0AAP0EEL1</accession>
<dbReference type="EMBL" id="JBBNAE010000010">
    <property type="protein sequence ID" value="KAK9090740.1"/>
    <property type="molecule type" value="Genomic_DNA"/>
</dbReference>
<reference evidence="1 2" key="1">
    <citation type="submission" date="2024-01" db="EMBL/GenBank/DDBJ databases">
        <title>Genome assemblies of Stephania.</title>
        <authorList>
            <person name="Yang L."/>
        </authorList>
    </citation>
    <scope>NUCLEOTIDE SEQUENCE [LARGE SCALE GENOMIC DNA]</scope>
    <source>
        <strain evidence="1">QJT</strain>
        <tissue evidence="1">Leaf</tissue>
    </source>
</reference>
<keyword evidence="2" id="KW-1185">Reference proteome</keyword>
<gene>
    <name evidence="1" type="ORF">Sjap_023917</name>
</gene>
<evidence type="ECO:0000313" key="2">
    <source>
        <dbReference type="Proteomes" id="UP001417504"/>
    </source>
</evidence>
<dbReference type="AlphaFoldDB" id="A0AAP0EEL1"/>
<protein>
    <submittedName>
        <fullName evidence="1">Uncharacterized protein</fullName>
    </submittedName>
</protein>
<comment type="caution">
    <text evidence="1">The sequence shown here is derived from an EMBL/GenBank/DDBJ whole genome shotgun (WGS) entry which is preliminary data.</text>
</comment>
<sequence>MKKQTHTIINKISQAIRAISQILLKGWKSFNKCTSDSNATIEGEVIIRVRTVDPQVKKNCKAQPQLNKVLKLNMLTKCWVEFDVLQNYVIKQLCCISSTSEYNDIDCHRLKVSHRNFDKHLDGVL</sequence>
<name>A0AAP0EEL1_9MAGN</name>
<organism evidence="1 2">
    <name type="scientific">Stephania japonica</name>
    <dbReference type="NCBI Taxonomy" id="461633"/>
    <lineage>
        <taxon>Eukaryota</taxon>
        <taxon>Viridiplantae</taxon>
        <taxon>Streptophyta</taxon>
        <taxon>Embryophyta</taxon>
        <taxon>Tracheophyta</taxon>
        <taxon>Spermatophyta</taxon>
        <taxon>Magnoliopsida</taxon>
        <taxon>Ranunculales</taxon>
        <taxon>Menispermaceae</taxon>
        <taxon>Menispermoideae</taxon>
        <taxon>Cissampelideae</taxon>
        <taxon>Stephania</taxon>
    </lineage>
</organism>
<proteinExistence type="predicted"/>
<dbReference type="Proteomes" id="UP001417504">
    <property type="component" value="Unassembled WGS sequence"/>
</dbReference>